<dbReference type="AlphaFoldDB" id="A0A2W7I1B5"/>
<keyword evidence="1" id="KW-1133">Transmembrane helix</keyword>
<dbReference type="EMBL" id="QKYV01000004">
    <property type="protein sequence ID" value="PZW40524.1"/>
    <property type="molecule type" value="Genomic_DNA"/>
</dbReference>
<evidence type="ECO:0000256" key="2">
    <source>
        <dbReference type="SAM" id="SignalP"/>
    </source>
</evidence>
<evidence type="ECO:0000313" key="4">
    <source>
        <dbReference type="Proteomes" id="UP000249542"/>
    </source>
</evidence>
<feature type="transmembrane region" description="Helical" evidence="1">
    <location>
        <begin position="42"/>
        <end position="62"/>
    </location>
</feature>
<name>A0A2W7I1B5_9FLAO</name>
<keyword evidence="2" id="KW-0732">Signal</keyword>
<dbReference type="Proteomes" id="UP000249542">
    <property type="component" value="Unassembled WGS sequence"/>
</dbReference>
<dbReference type="NCBIfam" id="NF046080">
    <property type="entry name" value="PID_CTERM"/>
    <property type="match status" value="1"/>
</dbReference>
<keyword evidence="1" id="KW-0812">Transmembrane</keyword>
<sequence>MRNYKNIKLILLLFCLIAVSSVNAQDLDDILFETGMNDADPIAAPIDSLISLFLAAGAYFGVKKLQRKK</sequence>
<comment type="caution">
    <text evidence="3">The sequence shown here is derived from an EMBL/GenBank/DDBJ whole genome shotgun (WGS) entry which is preliminary data.</text>
</comment>
<organism evidence="3 4">
    <name type="scientific">Mesonia algae</name>
    <dbReference type="NCBI Taxonomy" id="213248"/>
    <lineage>
        <taxon>Bacteria</taxon>
        <taxon>Pseudomonadati</taxon>
        <taxon>Bacteroidota</taxon>
        <taxon>Flavobacteriia</taxon>
        <taxon>Flavobacteriales</taxon>
        <taxon>Flavobacteriaceae</taxon>
        <taxon>Mesonia</taxon>
    </lineage>
</organism>
<evidence type="ECO:0000313" key="3">
    <source>
        <dbReference type="EMBL" id="PZW40524.1"/>
    </source>
</evidence>
<proteinExistence type="predicted"/>
<keyword evidence="1" id="KW-0472">Membrane</keyword>
<evidence type="ECO:0000256" key="1">
    <source>
        <dbReference type="SAM" id="Phobius"/>
    </source>
</evidence>
<gene>
    <name evidence="3" type="ORF">LX95_01587</name>
</gene>
<dbReference type="RefSeq" id="WP_111540904.1">
    <property type="nucleotide sequence ID" value="NZ_QKYV01000004.1"/>
</dbReference>
<dbReference type="InterPro" id="IPR058207">
    <property type="entry name" value="PID_CTERM"/>
</dbReference>
<feature type="chain" id="PRO_5016154648" description="Secreted protein with PEP-CTERM sorting signal" evidence="2">
    <location>
        <begin position="25"/>
        <end position="69"/>
    </location>
</feature>
<keyword evidence="4" id="KW-1185">Reference proteome</keyword>
<reference evidence="3 4" key="1">
    <citation type="submission" date="2018-06" db="EMBL/GenBank/DDBJ databases">
        <title>Genomic Encyclopedia of Archaeal and Bacterial Type Strains, Phase II (KMG-II): from individual species to whole genera.</title>
        <authorList>
            <person name="Goeker M."/>
        </authorList>
    </citation>
    <scope>NUCLEOTIDE SEQUENCE [LARGE SCALE GENOMIC DNA]</scope>
    <source>
        <strain evidence="3 4">DSM 15361</strain>
    </source>
</reference>
<accession>A0A2W7I1B5</accession>
<evidence type="ECO:0008006" key="5">
    <source>
        <dbReference type="Google" id="ProtNLM"/>
    </source>
</evidence>
<protein>
    <recommendedName>
        <fullName evidence="5">Secreted protein with PEP-CTERM sorting signal</fullName>
    </recommendedName>
</protein>
<feature type="signal peptide" evidence="2">
    <location>
        <begin position="1"/>
        <end position="24"/>
    </location>
</feature>